<proteinExistence type="predicted"/>
<reference evidence="1 2" key="1">
    <citation type="journal article" date="2013" name="Antonie Van Leeuwenhoek">
        <title>Dongia rigui sp. nov., isolated from freshwater of a large wetland in Korea.</title>
        <authorList>
            <person name="Baik K.S."/>
            <person name="Hwang Y.M."/>
            <person name="Choi J.S."/>
            <person name="Kwon J."/>
            <person name="Seong C.N."/>
        </authorList>
    </citation>
    <scope>NUCLEOTIDE SEQUENCE [LARGE SCALE GENOMIC DNA]</scope>
    <source>
        <strain evidence="1 2">04SU4-P</strain>
    </source>
</reference>
<evidence type="ECO:0000313" key="2">
    <source>
        <dbReference type="Proteomes" id="UP001271769"/>
    </source>
</evidence>
<accession>A0ABU5DZY7</accession>
<gene>
    <name evidence="1" type="ORF">SMD31_11340</name>
</gene>
<sequence length="64" mass="6656">MNAATVTAIIQGVAALAPYLAQLGALATKVRSGDTVTDGDLRLAEEARRRAFAALRAQLTETAN</sequence>
<comment type="caution">
    <text evidence="1">The sequence shown here is derived from an EMBL/GenBank/DDBJ whole genome shotgun (WGS) entry which is preliminary data.</text>
</comment>
<keyword evidence="2" id="KW-1185">Reference proteome</keyword>
<evidence type="ECO:0000313" key="1">
    <source>
        <dbReference type="EMBL" id="MDY0872524.1"/>
    </source>
</evidence>
<dbReference type="RefSeq" id="WP_320500951.1">
    <property type="nucleotide sequence ID" value="NZ_JAXCLX010000001.1"/>
</dbReference>
<name>A0ABU5DZY7_9PROT</name>
<organism evidence="1 2">
    <name type="scientific">Dongia rigui</name>
    <dbReference type="NCBI Taxonomy" id="940149"/>
    <lineage>
        <taxon>Bacteria</taxon>
        <taxon>Pseudomonadati</taxon>
        <taxon>Pseudomonadota</taxon>
        <taxon>Alphaproteobacteria</taxon>
        <taxon>Rhodospirillales</taxon>
        <taxon>Dongiaceae</taxon>
        <taxon>Dongia</taxon>
    </lineage>
</organism>
<dbReference type="EMBL" id="JAXCLX010000001">
    <property type="protein sequence ID" value="MDY0872524.1"/>
    <property type="molecule type" value="Genomic_DNA"/>
</dbReference>
<dbReference type="Proteomes" id="UP001271769">
    <property type="component" value="Unassembled WGS sequence"/>
</dbReference>
<protein>
    <submittedName>
        <fullName evidence="1">Uncharacterized protein</fullName>
    </submittedName>
</protein>